<comment type="caution">
    <text evidence="2">The sequence shown here is derived from an EMBL/GenBank/DDBJ whole genome shotgun (WGS) entry which is preliminary data.</text>
</comment>
<sequence length="267" mass="30152">MADSSKDRRPQYLATANAHYNTTIELFRHILADDITSKNCNSVFACASLIFVCSCARPRDEPPEFSRVLEWFTLLRGVAALINPAVNWVRQGPLAGMISSDAGKPDPGMALPCEIYEPQFEELLAYLSQNIQSAEEFETYRHATVLLRHTFHGVADYEVLSLFWWPTRFSDDFMSFLGAQKPEAMLVLAYYCAMLHRRDSRWWIKGWPEYMVRVVQQRLSGKMSHLMRWPLEAMGMDSREPLASHFSDGGNPGSAFGSAGGVKTEAA</sequence>
<evidence type="ECO:0000313" key="3">
    <source>
        <dbReference type="Proteomes" id="UP001285354"/>
    </source>
</evidence>
<dbReference type="Proteomes" id="UP001285354">
    <property type="component" value="Unassembled WGS sequence"/>
</dbReference>
<keyword evidence="3" id="KW-1185">Reference proteome</keyword>
<gene>
    <name evidence="2" type="ORF">QTJ16_001441</name>
</gene>
<accession>A0AAD9T6Q9</accession>
<evidence type="ECO:0000256" key="1">
    <source>
        <dbReference type="SAM" id="MobiDB-lite"/>
    </source>
</evidence>
<organism evidence="2 3">
    <name type="scientific">Diplocarpon rosae</name>
    <dbReference type="NCBI Taxonomy" id="946125"/>
    <lineage>
        <taxon>Eukaryota</taxon>
        <taxon>Fungi</taxon>
        <taxon>Dikarya</taxon>
        <taxon>Ascomycota</taxon>
        <taxon>Pezizomycotina</taxon>
        <taxon>Leotiomycetes</taxon>
        <taxon>Helotiales</taxon>
        <taxon>Drepanopezizaceae</taxon>
        <taxon>Diplocarpon</taxon>
    </lineage>
</organism>
<evidence type="ECO:0000313" key="2">
    <source>
        <dbReference type="EMBL" id="KAK2630621.1"/>
    </source>
</evidence>
<reference evidence="2" key="1">
    <citation type="submission" date="2023-06" db="EMBL/GenBank/DDBJ databases">
        <title>Draft genome of Marssonina rosae.</title>
        <authorList>
            <person name="Cheng Q."/>
        </authorList>
    </citation>
    <scope>NUCLEOTIDE SEQUENCE</scope>
    <source>
        <strain evidence="2">R4</strain>
    </source>
</reference>
<dbReference type="GO" id="GO:0001228">
    <property type="term" value="F:DNA-binding transcription activator activity, RNA polymerase II-specific"/>
    <property type="evidence" value="ECO:0007669"/>
    <property type="project" value="TreeGrafter"/>
</dbReference>
<dbReference type="AlphaFoldDB" id="A0AAD9T6Q9"/>
<protein>
    <submittedName>
        <fullName evidence="2">Uncharacterized protein</fullName>
    </submittedName>
</protein>
<name>A0AAD9T6Q9_9HELO</name>
<feature type="region of interest" description="Disordered" evidence="1">
    <location>
        <begin position="247"/>
        <end position="267"/>
    </location>
</feature>
<dbReference type="InterPro" id="IPR053157">
    <property type="entry name" value="Sterol_Uptake_Regulator"/>
</dbReference>
<dbReference type="PANTHER" id="PTHR47784:SF5">
    <property type="entry name" value="STEROL UPTAKE CONTROL PROTEIN 2"/>
    <property type="match status" value="1"/>
</dbReference>
<dbReference type="PANTHER" id="PTHR47784">
    <property type="entry name" value="STEROL UPTAKE CONTROL PROTEIN 2"/>
    <property type="match status" value="1"/>
</dbReference>
<dbReference type="EMBL" id="JAUBYV010000001">
    <property type="protein sequence ID" value="KAK2630621.1"/>
    <property type="molecule type" value="Genomic_DNA"/>
</dbReference>
<proteinExistence type="predicted"/>